<evidence type="ECO:0000259" key="3">
    <source>
        <dbReference type="PROSITE" id="PS51371"/>
    </source>
</evidence>
<dbReference type="Pfam" id="PF00571">
    <property type="entry name" value="CBS"/>
    <property type="match status" value="2"/>
</dbReference>
<dbReference type="PROSITE" id="PS51371">
    <property type="entry name" value="CBS"/>
    <property type="match status" value="2"/>
</dbReference>
<organism evidence="4 5">
    <name type="scientific">Marinobacter excellens HL-55</name>
    <dbReference type="NCBI Taxonomy" id="1305731"/>
    <lineage>
        <taxon>Bacteria</taxon>
        <taxon>Pseudomonadati</taxon>
        <taxon>Pseudomonadota</taxon>
        <taxon>Gammaproteobacteria</taxon>
        <taxon>Pseudomonadales</taxon>
        <taxon>Marinobacteraceae</taxon>
        <taxon>Marinobacter</taxon>
    </lineage>
</organism>
<evidence type="ECO:0000313" key="5">
    <source>
        <dbReference type="Proteomes" id="UP000050416"/>
    </source>
</evidence>
<dbReference type="PATRIC" id="fig|1305731.5.peg.2933"/>
<name>A0A0P7ZKI2_9GAMM</name>
<proteinExistence type="predicted"/>
<dbReference type="InterPro" id="IPR046342">
    <property type="entry name" value="CBS_dom_sf"/>
</dbReference>
<reference evidence="4 5" key="1">
    <citation type="submission" date="2015-09" db="EMBL/GenBank/DDBJ databases">
        <title>Identification and resolution of microdiversity through metagenomic sequencing of parallel consortia.</title>
        <authorList>
            <person name="Nelson W.C."/>
            <person name="Romine M.F."/>
            <person name="Lindemann S.R."/>
        </authorList>
    </citation>
    <scope>NUCLEOTIDE SEQUENCE [LARGE SCALE GENOMIC DNA]</scope>
    <source>
        <strain evidence="4">HL-55</strain>
    </source>
</reference>
<dbReference type="InterPro" id="IPR051257">
    <property type="entry name" value="Diverse_CBS-Domain"/>
</dbReference>
<dbReference type="EMBL" id="LJZQ01000004">
    <property type="protein sequence ID" value="KPQ29831.1"/>
    <property type="molecule type" value="Genomic_DNA"/>
</dbReference>
<protein>
    <submittedName>
        <fullName evidence="4">Putative signal transduction protein</fullName>
    </submittedName>
</protein>
<dbReference type="PANTHER" id="PTHR43080:SF2">
    <property type="entry name" value="CBS DOMAIN-CONTAINING PROTEIN"/>
    <property type="match status" value="1"/>
</dbReference>
<keyword evidence="1 2" id="KW-0129">CBS domain</keyword>
<comment type="caution">
    <text evidence="4">The sequence shown here is derived from an EMBL/GenBank/DDBJ whole genome shotgun (WGS) entry which is preliminary data.</text>
</comment>
<dbReference type="AlphaFoldDB" id="A0A0P7ZKI2"/>
<dbReference type="PANTHER" id="PTHR43080">
    <property type="entry name" value="CBS DOMAIN-CONTAINING PROTEIN CBSX3, MITOCHONDRIAL"/>
    <property type="match status" value="1"/>
</dbReference>
<evidence type="ECO:0000256" key="2">
    <source>
        <dbReference type="PROSITE-ProRule" id="PRU00703"/>
    </source>
</evidence>
<dbReference type="Gene3D" id="3.10.580.10">
    <property type="entry name" value="CBS-domain"/>
    <property type="match status" value="1"/>
</dbReference>
<evidence type="ECO:0000313" key="4">
    <source>
        <dbReference type="EMBL" id="KPQ29831.1"/>
    </source>
</evidence>
<dbReference type="OrthoDB" id="9771532at2"/>
<dbReference type="SUPFAM" id="SSF54631">
    <property type="entry name" value="CBS-domain pair"/>
    <property type="match status" value="1"/>
</dbReference>
<sequence>MKLVKDVMVSNVVCVSPFAKLREALSLMKMHNVKSLVVEKQHPNDAYGLITYTNVLKTVIAEQGDIDLLNVYDACAKPALAVGKSLAVRHVASLMTEHRVKRVLVLEDNDLLGFVTMDDIMAVLLEQVE</sequence>
<evidence type="ECO:0000256" key="1">
    <source>
        <dbReference type="ARBA" id="ARBA00023122"/>
    </source>
</evidence>
<accession>A0A0P7ZKI2</accession>
<dbReference type="InterPro" id="IPR000644">
    <property type="entry name" value="CBS_dom"/>
</dbReference>
<feature type="domain" description="CBS" evidence="3">
    <location>
        <begin position="8"/>
        <end position="66"/>
    </location>
</feature>
<dbReference type="Proteomes" id="UP000050416">
    <property type="component" value="Unassembled WGS sequence"/>
</dbReference>
<dbReference type="STRING" id="1305731.GCA_000934705_03490"/>
<gene>
    <name evidence="4" type="ORF">HLUCCX14_04180</name>
</gene>
<dbReference type="SMART" id="SM00116">
    <property type="entry name" value="CBS"/>
    <property type="match status" value="2"/>
</dbReference>
<feature type="domain" description="CBS" evidence="3">
    <location>
        <begin position="75"/>
        <end position="129"/>
    </location>
</feature>